<keyword evidence="11" id="KW-0472">Membrane</keyword>
<comment type="similarity">
    <text evidence="3">Belongs to the glycosyltransferase GT106 family.</text>
</comment>
<keyword evidence="6" id="KW-0294">Fucose metabolism</keyword>
<evidence type="ECO:0000256" key="4">
    <source>
        <dbReference type="ARBA" id="ARBA00022679"/>
    </source>
</evidence>
<keyword evidence="13" id="KW-1185">Reference proteome</keyword>
<keyword evidence="4" id="KW-0808">Transferase</keyword>
<protein>
    <recommendedName>
        <fullName evidence="9">GDP-fucose protein O-fucosyltransferase 2</fullName>
    </recommendedName>
    <alternativeName>
        <fullName evidence="10">O-fucosyltransferase family protein</fullName>
    </alternativeName>
</protein>
<dbReference type="PANTHER" id="PTHR13398">
    <property type="entry name" value="GDP-FUCOSE PROTEIN O-FUCOSYLTRANSFERASE 2"/>
    <property type="match status" value="1"/>
</dbReference>
<keyword evidence="5" id="KW-0256">Endoplasmic reticulum</keyword>
<evidence type="ECO:0000256" key="10">
    <source>
        <dbReference type="ARBA" id="ARBA00030350"/>
    </source>
</evidence>
<proteinExistence type="inferred from homology"/>
<dbReference type="OrthoDB" id="2014916at2759"/>
<evidence type="ECO:0000313" key="12">
    <source>
        <dbReference type="EMBL" id="GAQ80084.1"/>
    </source>
</evidence>
<evidence type="ECO:0000256" key="5">
    <source>
        <dbReference type="ARBA" id="ARBA00022824"/>
    </source>
</evidence>
<comment type="pathway">
    <text evidence="2">Protein modification; protein glycosylation.</text>
</comment>
<dbReference type="EMBL" id="DF236994">
    <property type="protein sequence ID" value="GAQ80084.1"/>
    <property type="molecule type" value="Genomic_DNA"/>
</dbReference>
<evidence type="ECO:0000313" key="13">
    <source>
        <dbReference type="Proteomes" id="UP000054558"/>
    </source>
</evidence>
<dbReference type="InterPro" id="IPR019378">
    <property type="entry name" value="GDP-Fuc_O-FucTrfase"/>
</dbReference>
<keyword evidence="7" id="KW-0119">Carbohydrate metabolism</keyword>
<accession>A0A1Y1HN71</accession>
<keyword evidence="11" id="KW-1133">Transmembrane helix</keyword>
<evidence type="ECO:0000256" key="2">
    <source>
        <dbReference type="ARBA" id="ARBA00004922"/>
    </source>
</evidence>
<dbReference type="GO" id="GO:0046922">
    <property type="term" value="F:peptide-O-fucosyltransferase activity"/>
    <property type="evidence" value="ECO:0007669"/>
    <property type="project" value="InterPro"/>
</dbReference>
<evidence type="ECO:0000256" key="9">
    <source>
        <dbReference type="ARBA" id="ARBA00026232"/>
    </source>
</evidence>
<keyword evidence="11" id="KW-0812">Transmembrane</keyword>
<dbReference type="PANTHER" id="PTHR13398:SF0">
    <property type="entry name" value="GDP-FUCOSE PROTEIN O-FUCOSYLTRANSFERASE 2"/>
    <property type="match status" value="1"/>
</dbReference>
<organism evidence="12 13">
    <name type="scientific">Klebsormidium nitens</name>
    <name type="common">Green alga</name>
    <name type="synonym">Ulothrix nitens</name>
    <dbReference type="NCBI Taxonomy" id="105231"/>
    <lineage>
        <taxon>Eukaryota</taxon>
        <taxon>Viridiplantae</taxon>
        <taxon>Streptophyta</taxon>
        <taxon>Klebsormidiophyceae</taxon>
        <taxon>Klebsormidiales</taxon>
        <taxon>Klebsormidiaceae</taxon>
        <taxon>Klebsormidium</taxon>
    </lineage>
</organism>
<evidence type="ECO:0000256" key="11">
    <source>
        <dbReference type="SAM" id="Phobius"/>
    </source>
</evidence>
<sequence>MRSDKYIIAADINEQLTKASRHFAELLALALELKRTIVLPDSGEGEFGMQRPAPFCQYFDSEKLGEYVDWVTLEQFVYETRKRQGAEIEKEDATRAVAEMRRTAFFLAFNETHPVTNYPDYFEGLANEEWKQLGAGRKPSGAALVLRRREDFCGMRVRPWLWYRMSQLADVDRVVCVDEPKYDGIDEKEAFRRVVDEVRALKDPDVLFVVKSRAFDAFAPKELIEKGLEYLEVTPKVPQHAAKLKQWLGGPYIALQWRVEKCIEREDCDMDLLLRCAQGAVTAARAKLRELNLSRVFFATDVPTASGEMRSHSYRQHGPARIQQASDAAAYIEQRIDTFTWEDFDGTVTKIDSALQGALDTALCLDAAAFLTAPQECVGTYSWYVSNIRSQREKAGKGEQAMMTWTVPKTLEPDQNGEKVPVLVTEVRSETGKPLVWAAGAATGGSWLLLTWYLFRRRSISEKALSQR</sequence>
<dbReference type="Proteomes" id="UP000054558">
    <property type="component" value="Unassembled WGS sequence"/>
</dbReference>
<dbReference type="InterPro" id="IPR045130">
    <property type="entry name" value="OFUT2-like"/>
</dbReference>
<comment type="subcellular location">
    <subcellularLocation>
        <location evidence="1">Endoplasmic reticulum</location>
    </subcellularLocation>
</comment>
<dbReference type="Gene3D" id="3.40.50.11350">
    <property type="match status" value="1"/>
</dbReference>
<gene>
    <name evidence="12" type="ORF">KFL_000450410</name>
</gene>
<feature type="transmembrane region" description="Helical" evidence="11">
    <location>
        <begin position="435"/>
        <end position="455"/>
    </location>
</feature>
<comment type="similarity">
    <text evidence="8">Belongs to the glycosyltransferase 68 family.</text>
</comment>
<dbReference type="Pfam" id="PF10250">
    <property type="entry name" value="O-FucT"/>
    <property type="match status" value="1"/>
</dbReference>
<evidence type="ECO:0000256" key="8">
    <source>
        <dbReference type="ARBA" id="ARBA00025803"/>
    </source>
</evidence>
<dbReference type="AlphaFoldDB" id="A0A1Y1HN71"/>
<evidence type="ECO:0000256" key="7">
    <source>
        <dbReference type="ARBA" id="ARBA00023277"/>
    </source>
</evidence>
<evidence type="ECO:0000256" key="3">
    <source>
        <dbReference type="ARBA" id="ARBA00007737"/>
    </source>
</evidence>
<dbReference type="GO" id="GO:0005783">
    <property type="term" value="C:endoplasmic reticulum"/>
    <property type="evidence" value="ECO:0007669"/>
    <property type="project" value="UniProtKB-SubCell"/>
</dbReference>
<dbReference type="GO" id="GO:0006004">
    <property type="term" value="P:fucose metabolic process"/>
    <property type="evidence" value="ECO:0007669"/>
    <property type="project" value="UniProtKB-KW"/>
</dbReference>
<name>A0A1Y1HN71_KLENI</name>
<evidence type="ECO:0000256" key="1">
    <source>
        <dbReference type="ARBA" id="ARBA00004240"/>
    </source>
</evidence>
<reference evidence="12 13" key="1">
    <citation type="journal article" date="2014" name="Nat. Commun.">
        <title>Klebsormidium flaccidum genome reveals primary factors for plant terrestrial adaptation.</title>
        <authorList>
            <person name="Hori K."/>
            <person name="Maruyama F."/>
            <person name="Fujisawa T."/>
            <person name="Togashi T."/>
            <person name="Yamamoto N."/>
            <person name="Seo M."/>
            <person name="Sato S."/>
            <person name="Yamada T."/>
            <person name="Mori H."/>
            <person name="Tajima N."/>
            <person name="Moriyama T."/>
            <person name="Ikeuchi M."/>
            <person name="Watanabe M."/>
            <person name="Wada H."/>
            <person name="Kobayashi K."/>
            <person name="Saito M."/>
            <person name="Masuda T."/>
            <person name="Sasaki-Sekimoto Y."/>
            <person name="Mashiguchi K."/>
            <person name="Awai K."/>
            <person name="Shimojima M."/>
            <person name="Masuda S."/>
            <person name="Iwai M."/>
            <person name="Nobusawa T."/>
            <person name="Narise T."/>
            <person name="Kondo S."/>
            <person name="Saito H."/>
            <person name="Sato R."/>
            <person name="Murakawa M."/>
            <person name="Ihara Y."/>
            <person name="Oshima-Yamada Y."/>
            <person name="Ohtaka K."/>
            <person name="Satoh M."/>
            <person name="Sonobe K."/>
            <person name="Ishii M."/>
            <person name="Ohtani R."/>
            <person name="Kanamori-Sato M."/>
            <person name="Honoki R."/>
            <person name="Miyazaki D."/>
            <person name="Mochizuki H."/>
            <person name="Umetsu J."/>
            <person name="Higashi K."/>
            <person name="Shibata D."/>
            <person name="Kamiya Y."/>
            <person name="Sato N."/>
            <person name="Nakamura Y."/>
            <person name="Tabata S."/>
            <person name="Ida S."/>
            <person name="Kurokawa K."/>
            <person name="Ohta H."/>
        </authorList>
    </citation>
    <scope>NUCLEOTIDE SEQUENCE [LARGE SCALE GENOMIC DNA]</scope>
    <source>
        <strain evidence="12 13">NIES-2285</strain>
    </source>
</reference>
<evidence type="ECO:0000256" key="6">
    <source>
        <dbReference type="ARBA" id="ARBA00023253"/>
    </source>
</evidence>
<dbReference type="Gene3D" id="3.40.50.11340">
    <property type="match status" value="1"/>
</dbReference>